<dbReference type="RefSeq" id="WP_157593881.1">
    <property type="nucleotide sequence ID" value="NZ_LWSK01000009.1"/>
</dbReference>
<dbReference type="AlphaFoldDB" id="A0A5B1CEZ5"/>
<feature type="compositionally biased region" description="Polar residues" evidence="1">
    <location>
        <begin position="29"/>
        <end position="38"/>
    </location>
</feature>
<protein>
    <submittedName>
        <fullName evidence="2">Uncharacterized protein</fullName>
    </submittedName>
</protein>
<name>A0A5B1CEZ5_9BACT</name>
<evidence type="ECO:0000313" key="3">
    <source>
        <dbReference type="Proteomes" id="UP000322699"/>
    </source>
</evidence>
<gene>
    <name evidence="2" type="ORF">LF1_08350</name>
</gene>
<evidence type="ECO:0000256" key="1">
    <source>
        <dbReference type="SAM" id="MobiDB-lite"/>
    </source>
</evidence>
<dbReference type="Proteomes" id="UP000322699">
    <property type="component" value="Unassembled WGS sequence"/>
</dbReference>
<feature type="compositionally biased region" description="Polar residues" evidence="1">
    <location>
        <begin position="46"/>
        <end position="57"/>
    </location>
</feature>
<sequence length="57" mass="6025">MENETIGNEQRQRDIAALLARGLSRAARTSEQTESTGGTVVAESQEVGSTMTEGGDQ</sequence>
<accession>A0A5B1CEZ5</accession>
<comment type="caution">
    <text evidence="2">The sequence shown here is derived from an EMBL/GenBank/DDBJ whole genome shotgun (WGS) entry which is preliminary data.</text>
</comment>
<organism evidence="2 3">
    <name type="scientific">Rubripirellula obstinata</name>
    <dbReference type="NCBI Taxonomy" id="406547"/>
    <lineage>
        <taxon>Bacteria</taxon>
        <taxon>Pseudomonadati</taxon>
        <taxon>Planctomycetota</taxon>
        <taxon>Planctomycetia</taxon>
        <taxon>Pirellulales</taxon>
        <taxon>Pirellulaceae</taxon>
        <taxon>Rubripirellula</taxon>
    </lineage>
</organism>
<keyword evidence="3" id="KW-1185">Reference proteome</keyword>
<proteinExistence type="predicted"/>
<feature type="region of interest" description="Disordered" evidence="1">
    <location>
        <begin position="23"/>
        <end position="57"/>
    </location>
</feature>
<dbReference type="EMBL" id="VRLW01000001">
    <property type="protein sequence ID" value="KAA1258319.1"/>
    <property type="molecule type" value="Genomic_DNA"/>
</dbReference>
<reference evidence="2 3" key="1">
    <citation type="submission" date="2019-08" db="EMBL/GenBank/DDBJ databases">
        <title>Deep-cultivation of Planctomycetes and their phenomic and genomic characterization uncovers novel biology.</title>
        <authorList>
            <person name="Wiegand S."/>
            <person name="Jogler M."/>
            <person name="Boedeker C."/>
            <person name="Pinto D."/>
            <person name="Vollmers J."/>
            <person name="Rivas-Marin E."/>
            <person name="Kohn T."/>
            <person name="Peeters S.H."/>
            <person name="Heuer A."/>
            <person name="Rast P."/>
            <person name="Oberbeckmann S."/>
            <person name="Bunk B."/>
            <person name="Jeske O."/>
            <person name="Meyerdierks A."/>
            <person name="Storesund J.E."/>
            <person name="Kallscheuer N."/>
            <person name="Luecker S."/>
            <person name="Lage O.M."/>
            <person name="Pohl T."/>
            <person name="Merkel B.J."/>
            <person name="Hornburger P."/>
            <person name="Mueller R.-W."/>
            <person name="Bruemmer F."/>
            <person name="Labrenz M."/>
            <person name="Spormann A.M."/>
            <person name="Op Den Camp H."/>
            <person name="Overmann J."/>
            <person name="Amann R."/>
            <person name="Jetten M.S.M."/>
            <person name="Mascher T."/>
            <person name="Medema M.H."/>
            <person name="Devos D.P."/>
            <person name="Kaster A.-K."/>
            <person name="Ovreas L."/>
            <person name="Rohde M."/>
            <person name="Galperin M.Y."/>
            <person name="Jogler C."/>
        </authorList>
    </citation>
    <scope>NUCLEOTIDE SEQUENCE [LARGE SCALE GENOMIC DNA]</scope>
    <source>
        <strain evidence="2 3">LF1</strain>
    </source>
</reference>
<evidence type="ECO:0000313" key="2">
    <source>
        <dbReference type="EMBL" id="KAA1258319.1"/>
    </source>
</evidence>